<dbReference type="EMBL" id="JARJCM010000236">
    <property type="protein sequence ID" value="KAJ7021287.1"/>
    <property type="molecule type" value="Genomic_DNA"/>
</dbReference>
<dbReference type="AlphaFoldDB" id="A0AAD6S643"/>
<dbReference type="GO" id="GO:0043386">
    <property type="term" value="P:mycotoxin biosynthetic process"/>
    <property type="evidence" value="ECO:0007669"/>
    <property type="project" value="InterPro"/>
</dbReference>
<organism evidence="5 6">
    <name type="scientific">Mycena alexandri</name>
    <dbReference type="NCBI Taxonomy" id="1745969"/>
    <lineage>
        <taxon>Eukaryota</taxon>
        <taxon>Fungi</taxon>
        <taxon>Dikarya</taxon>
        <taxon>Basidiomycota</taxon>
        <taxon>Agaricomycotina</taxon>
        <taxon>Agaricomycetes</taxon>
        <taxon>Agaricomycetidae</taxon>
        <taxon>Agaricales</taxon>
        <taxon>Marasmiineae</taxon>
        <taxon>Mycenaceae</taxon>
        <taxon>Mycena</taxon>
    </lineage>
</organism>
<comment type="caution">
    <text evidence="5">The sequence shown here is derived from an EMBL/GenBank/DDBJ whole genome shotgun (WGS) entry which is preliminary data.</text>
</comment>
<dbReference type="PANTHER" id="PTHR33365:SF11">
    <property type="entry name" value="TAT PATHWAY SIGNAL SEQUENCE"/>
    <property type="match status" value="1"/>
</dbReference>
<comment type="pathway">
    <text evidence="1">Mycotoxin biosynthesis.</text>
</comment>
<evidence type="ECO:0000313" key="6">
    <source>
        <dbReference type="Proteomes" id="UP001218188"/>
    </source>
</evidence>
<evidence type="ECO:0000256" key="2">
    <source>
        <dbReference type="ARBA" id="ARBA00023002"/>
    </source>
</evidence>
<dbReference type="PANTHER" id="PTHR33365">
    <property type="entry name" value="YALI0B05434P"/>
    <property type="match status" value="1"/>
</dbReference>
<dbReference type="InterPro" id="IPR021765">
    <property type="entry name" value="UstYa-like"/>
</dbReference>
<sequence length="164" mass="18117">MFHNVYVVPLTRTDTPFTFELPVAVEHAVLEFKDTDAHYDLFDDRSWASLVPAHQGRVKLGSPPQEFDVGLFSDLACLDTARRALTKMRDGSRETSAEAERCFGQVRQAIECMADVALEPTVIGCDAGGACGPGASGDKVDHRCRNWEQVRNFVEENQAAWGTV</sequence>
<reference evidence="5" key="1">
    <citation type="submission" date="2023-03" db="EMBL/GenBank/DDBJ databases">
        <title>Massive genome expansion in bonnet fungi (Mycena s.s.) driven by repeated elements and novel gene families across ecological guilds.</title>
        <authorList>
            <consortium name="Lawrence Berkeley National Laboratory"/>
            <person name="Harder C.B."/>
            <person name="Miyauchi S."/>
            <person name="Viragh M."/>
            <person name="Kuo A."/>
            <person name="Thoen E."/>
            <person name="Andreopoulos B."/>
            <person name="Lu D."/>
            <person name="Skrede I."/>
            <person name="Drula E."/>
            <person name="Henrissat B."/>
            <person name="Morin E."/>
            <person name="Kohler A."/>
            <person name="Barry K."/>
            <person name="LaButti K."/>
            <person name="Morin E."/>
            <person name="Salamov A."/>
            <person name="Lipzen A."/>
            <person name="Mereny Z."/>
            <person name="Hegedus B."/>
            <person name="Baldrian P."/>
            <person name="Stursova M."/>
            <person name="Weitz H."/>
            <person name="Taylor A."/>
            <person name="Grigoriev I.V."/>
            <person name="Nagy L.G."/>
            <person name="Martin F."/>
            <person name="Kauserud H."/>
        </authorList>
    </citation>
    <scope>NUCLEOTIDE SEQUENCE</scope>
    <source>
        <strain evidence="5">CBHHK200</strain>
    </source>
</reference>
<accession>A0AAD6S643</accession>
<evidence type="ECO:0000313" key="4">
    <source>
        <dbReference type="EMBL" id="KAJ7019564.1"/>
    </source>
</evidence>
<name>A0AAD6S643_9AGAR</name>
<keyword evidence="2" id="KW-0560">Oxidoreductase</keyword>
<dbReference type="EMBL" id="JARJCM010000289">
    <property type="protein sequence ID" value="KAJ7019564.1"/>
    <property type="molecule type" value="Genomic_DNA"/>
</dbReference>
<evidence type="ECO:0000256" key="1">
    <source>
        <dbReference type="ARBA" id="ARBA00004685"/>
    </source>
</evidence>
<protein>
    <submittedName>
        <fullName evidence="5">Uncharacterized protein</fullName>
    </submittedName>
</protein>
<proteinExistence type="inferred from homology"/>
<dbReference type="Pfam" id="PF11807">
    <property type="entry name" value="UstYa"/>
    <property type="match status" value="1"/>
</dbReference>
<dbReference type="GO" id="GO:0016491">
    <property type="term" value="F:oxidoreductase activity"/>
    <property type="evidence" value="ECO:0007669"/>
    <property type="project" value="UniProtKB-KW"/>
</dbReference>
<evidence type="ECO:0000313" key="5">
    <source>
        <dbReference type="EMBL" id="KAJ7021287.1"/>
    </source>
</evidence>
<comment type="similarity">
    <text evidence="3">Belongs to the ustYa family.</text>
</comment>
<evidence type="ECO:0000256" key="3">
    <source>
        <dbReference type="ARBA" id="ARBA00035112"/>
    </source>
</evidence>
<dbReference type="Proteomes" id="UP001218188">
    <property type="component" value="Unassembled WGS sequence"/>
</dbReference>
<keyword evidence="6" id="KW-1185">Reference proteome</keyword>
<gene>
    <name evidence="5" type="ORF">C8F04DRAFT_1141328</name>
    <name evidence="4" type="ORF">C8F04DRAFT_1147237</name>
</gene>